<sequence>MSGLNLCGYSPLMSDKLNALLARLKAHRRTLILAMAEHDGLPAGSALRQVAELENVIAAVDAVAGEEADRVRRV</sequence>
<dbReference type="Proteomes" id="UP000199048">
    <property type="component" value="Unassembled WGS sequence"/>
</dbReference>
<dbReference type="EMBL" id="FOTK01000103">
    <property type="protein sequence ID" value="SFN01047.1"/>
    <property type="molecule type" value="Genomic_DNA"/>
</dbReference>
<reference evidence="2" key="1">
    <citation type="submission" date="2016-10" db="EMBL/GenBank/DDBJ databases">
        <authorList>
            <person name="Varghese N."/>
            <person name="Submissions S."/>
        </authorList>
    </citation>
    <scope>NUCLEOTIDE SEQUENCE [LARGE SCALE GENOMIC DNA]</scope>
    <source>
        <strain evidence="2">BL36</strain>
    </source>
</reference>
<protein>
    <submittedName>
        <fullName evidence="1">Uncharacterized protein</fullName>
    </submittedName>
</protein>
<gene>
    <name evidence="1" type="ORF">SAMN05192568_11037</name>
</gene>
<proteinExistence type="predicted"/>
<keyword evidence="2" id="KW-1185">Reference proteome</keyword>
<evidence type="ECO:0000313" key="2">
    <source>
        <dbReference type="Proteomes" id="UP000199048"/>
    </source>
</evidence>
<accession>A0A1I4VIS8</accession>
<name>A0A1I4VIS8_9HYPH</name>
<organism evidence="1 2">
    <name type="scientific">Methylobacterium pseudosasicola</name>
    <dbReference type="NCBI Taxonomy" id="582667"/>
    <lineage>
        <taxon>Bacteria</taxon>
        <taxon>Pseudomonadati</taxon>
        <taxon>Pseudomonadota</taxon>
        <taxon>Alphaproteobacteria</taxon>
        <taxon>Hyphomicrobiales</taxon>
        <taxon>Methylobacteriaceae</taxon>
        <taxon>Methylobacterium</taxon>
    </lineage>
</organism>
<dbReference type="AlphaFoldDB" id="A0A1I4VIS8"/>
<evidence type="ECO:0000313" key="1">
    <source>
        <dbReference type="EMBL" id="SFN01047.1"/>
    </source>
</evidence>